<feature type="transmembrane region" description="Helical" evidence="6">
    <location>
        <begin position="131"/>
        <end position="156"/>
    </location>
</feature>
<comment type="subcellular location">
    <subcellularLocation>
        <location evidence="1">Cell membrane</location>
        <topology evidence="1">Multi-pass membrane protein</topology>
    </subcellularLocation>
</comment>
<dbReference type="InterPro" id="IPR005829">
    <property type="entry name" value="Sugar_transporter_CS"/>
</dbReference>
<dbReference type="PANTHER" id="PTHR23528:SF1">
    <property type="entry name" value="MAJOR FACILITATOR SUPERFAMILY (MFS) PROFILE DOMAIN-CONTAINING PROTEIN"/>
    <property type="match status" value="1"/>
</dbReference>
<dbReference type="Pfam" id="PF07690">
    <property type="entry name" value="MFS_1"/>
    <property type="match status" value="1"/>
</dbReference>
<proteinExistence type="predicted"/>
<keyword evidence="3 6" id="KW-1133">Transmembrane helix</keyword>
<feature type="domain" description="Major facilitator superfamily (MFS) profile" evidence="7">
    <location>
        <begin position="37"/>
        <end position="432"/>
    </location>
</feature>
<feature type="transmembrane region" description="Helical" evidence="6">
    <location>
        <begin position="343"/>
        <end position="369"/>
    </location>
</feature>
<feature type="transmembrane region" description="Helical" evidence="6">
    <location>
        <begin position="168"/>
        <end position="190"/>
    </location>
</feature>
<feature type="transmembrane region" description="Helical" evidence="6">
    <location>
        <begin position="381"/>
        <end position="401"/>
    </location>
</feature>
<dbReference type="Gene3D" id="1.20.1250.20">
    <property type="entry name" value="MFS general substrate transporter like domains"/>
    <property type="match status" value="1"/>
</dbReference>
<evidence type="ECO:0000313" key="8">
    <source>
        <dbReference type="EMBL" id="APE34931.1"/>
    </source>
</evidence>
<evidence type="ECO:0000256" key="1">
    <source>
        <dbReference type="ARBA" id="ARBA00004651"/>
    </source>
</evidence>
<evidence type="ECO:0000256" key="2">
    <source>
        <dbReference type="ARBA" id="ARBA00022692"/>
    </source>
</evidence>
<dbReference type="AlphaFoldDB" id="A0A1J0VSB2"/>
<reference evidence="8" key="1">
    <citation type="submission" date="2016-11" db="EMBL/GenBank/DDBJ databases">
        <authorList>
            <person name="Jaros S."/>
            <person name="Januszkiewicz K."/>
            <person name="Wedrychowicz H."/>
        </authorList>
    </citation>
    <scope>NUCLEOTIDE SEQUENCE [LARGE SCALE GENOMIC DNA]</scope>
    <source>
        <strain evidence="8">Y48</strain>
    </source>
</reference>
<accession>A0A1J0VSB2</accession>
<feature type="transmembrane region" description="Helical" evidence="6">
    <location>
        <begin position="196"/>
        <end position="216"/>
    </location>
</feature>
<dbReference type="InterPro" id="IPR020846">
    <property type="entry name" value="MFS_dom"/>
</dbReference>
<evidence type="ECO:0000256" key="3">
    <source>
        <dbReference type="ARBA" id="ARBA00022989"/>
    </source>
</evidence>
<dbReference type="InterPro" id="IPR036259">
    <property type="entry name" value="MFS_trans_sf"/>
</dbReference>
<dbReference type="PANTHER" id="PTHR23528">
    <property type="match status" value="1"/>
</dbReference>
<evidence type="ECO:0000256" key="4">
    <source>
        <dbReference type="ARBA" id="ARBA00023136"/>
    </source>
</evidence>
<name>A0A1J0VSB2_9NOCA</name>
<feature type="transmembrane region" description="Helical" evidence="6">
    <location>
        <begin position="319"/>
        <end position="337"/>
    </location>
</feature>
<dbReference type="Proteomes" id="UP000183810">
    <property type="component" value="Chromosome"/>
</dbReference>
<dbReference type="KEGG" id="nsl:BOX37_14345"/>
<gene>
    <name evidence="8" type="ORF">BOX37_14345</name>
</gene>
<dbReference type="CDD" id="cd06174">
    <property type="entry name" value="MFS"/>
    <property type="match status" value="1"/>
</dbReference>
<organism evidence="8 9">
    <name type="scientific">Nocardia mangyaensis</name>
    <dbReference type="NCBI Taxonomy" id="2213200"/>
    <lineage>
        <taxon>Bacteria</taxon>
        <taxon>Bacillati</taxon>
        <taxon>Actinomycetota</taxon>
        <taxon>Actinomycetes</taxon>
        <taxon>Mycobacteriales</taxon>
        <taxon>Nocardiaceae</taxon>
        <taxon>Nocardia</taxon>
    </lineage>
</organism>
<evidence type="ECO:0000256" key="6">
    <source>
        <dbReference type="SAM" id="Phobius"/>
    </source>
</evidence>
<keyword evidence="4 6" id="KW-0472">Membrane</keyword>
<dbReference type="PROSITE" id="PS50850">
    <property type="entry name" value="MFS"/>
    <property type="match status" value="1"/>
</dbReference>
<feature type="transmembrane region" description="Helical" evidence="6">
    <location>
        <begin position="252"/>
        <end position="272"/>
    </location>
</feature>
<keyword evidence="9" id="KW-1185">Reference proteome</keyword>
<dbReference type="RefSeq" id="WP_071928117.1">
    <property type="nucleotide sequence ID" value="NZ_CP018082.1"/>
</dbReference>
<sequence length="432" mass="44646">MDEQSVPGVRATAHGTEPTDLSPPSMPAAIDRRMRRLLSSVPFATATVHLGISVSGYFLALQIQAIDADAKVGNLALVHAVGSVAAMIAQPLIGVLSDRTRTRAGARTPWILTGAVIGSAGLITAGLSTTIAMLVVAAMIIQFGFNTLGGPLSAILPDRVPTRLRGRYSTLAGLGSISAAILGPILASLFVDRIPLGYSTTAGVIVLIAVLFVLLNPDLDNRALPRQHFSTRAFLADLWVDPRRYPDFGWAFLGRLLIFGGYFMVLTYLLYLMQGYVGLGVDEAAQLVPLIGAAGMPGFLLAIVISGPLSDRIGRRKPLVLVGGLIVAAALLIPLAAPTVAGMFAFGIVATIGFGVFTAVDVALISEVLPAKDDFAKDLGILNIAVALPSVLAPALAAAVVTVSGSYGAVFATAAVITVAGALAVLPIKGVR</sequence>
<dbReference type="PROSITE" id="PS00216">
    <property type="entry name" value="SUGAR_TRANSPORT_1"/>
    <property type="match status" value="1"/>
</dbReference>
<feature type="transmembrane region" description="Helical" evidence="6">
    <location>
        <begin position="284"/>
        <end position="307"/>
    </location>
</feature>
<feature type="transmembrane region" description="Helical" evidence="6">
    <location>
        <begin position="407"/>
        <end position="428"/>
    </location>
</feature>
<dbReference type="InterPro" id="IPR011701">
    <property type="entry name" value="MFS"/>
</dbReference>
<dbReference type="OrthoDB" id="7584869at2"/>
<protein>
    <recommendedName>
        <fullName evidence="7">Major facilitator superfamily (MFS) profile domain-containing protein</fullName>
    </recommendedName>
</protein>
<dbReference type="SUPFAM" id="SSF103473">
    <property type="entry name" value="MFS general substrate transporter"/>
    <property type="match status" value="1"/>
</dbReference>
<feature type="transmembrane region" description="Helical" evidence="6">
    <location>
        <begin position="108"/>
        <end position="125"/>
    </location>
</feature>
<feature type="region of interest" description="Disordered" evidence="5">
    <location>
        <begin position="1"/>
        <end position="25"/>
    </location>
</feature>
<evidence type="ECO:0000256" key="5">
    <source>
        <dbReference type="SAM" id="MobiDB-lite"/>
    </source>
</evidence>
<evidence type="ECO:0000313" key="9">
    <source>
        <dbReference type="Proteomes" id="UP000183810"/>
    </source>
</evidence>
<dbReference type="GO" id="GO:0022857">
    <property type="term" value="F:transmembrane transporter activity"/>
    <property type="evidence" value="ECO:0007669"/>
    <property type="project" value="InterPro"/>
</dbReference>
<evidence type="ECO:0000259" key="7">
    <source>
        <dbReference type="PROSITE" id="PS50850"/>
    </source>
</evidence>
<dbReference type="EMBL" id="CP018082">
    <property type="protein sequence ID" value="APE34931.1"/>
    <property type="molecule type" value="Genomic_DNA"/>
</dbReference>
<feature type="transmembrane region" description="Helical" evidence="6">
    <location>
        <begin position="75"/>
        <end position="96"/>
    </location>
</feature>
<dbReference type="GO" id="GO:0005886">
    <property type="term" value="C:plasma membrane"/>
    <property type="evidence" value="ECO:0007669"/>
    <property type="project" value="UniProtKB-SubCell"/>
</dbReference>
<keyword evidence="2 6" id="KW-0812">Transmembrane</keyword>
<feature type="transmembrane region" description="Helical" evidence="6">
    <location>
        <begin position="41"/>
        <end position="63"/>
    </location>
</feature>